<evidence type="ECO:0000313" key="2">
    <source>
        <dbReference type="Proteomes" id="UP001469553"/>
    </source>
</evidence>
<dbReference type="EMBL" id="JAHRIP010033080">
    <property type="protein sequence ID" value="MEQ2293526.1"/>
    <property type="molecule type" value="Genomic_DNA"/>
</dbReference>
<accession>A0ABV0YIF1</accession>
<organism evidence="1 2">
    <name type="scientific">Ameca splendens</name>
    <dbReference type="NCBI Taxonomy" id="208324"/>
    <lineage>
        <taxon>Eukaryota</taxon>
        <taxon>Metazoa</taxon>
        <taxon>Chordata</taxon>
        <taxon>Craniata</taxon>
        <taxon>Vertebrata</taxon>
        <taxon>Euteleostomi</taxon>
        <taxon>Actinopterygii</taxon>
        <taxon>Neopterygii</taxon>
        <taxon>Teleostei</taxon>
        <taxon>Neoteleostei</taxon>
        <taxon>Acanthomorphata</taxon>
        <taxon>Ovalentaria</taxon>
        <taxon>Atherinomorphae</taxon>
        <taxon>Cyprinodontiformes</taxon>
        <taxon>Goodeidae</taxon>
        <taxon>Ameca</taxon>
    </lineage>
</organism>
<evidence type="ECO:0000313" key="1">
    <source>
        <dbReference type="EMBL" id="MEQ2293526.1"/>
    </source>
</evidence>
<sequence>MGNMDTWFRPGYAFHDLHNPLESGWIKANFENLTQWEGYNDVSALSVLAKSFSLSHPSTRSVFFIAAHSHCDSATFSHSCNTFRATTLHCSLTQCLDATICQLDDAASLPWMSGVLQIFSMTLSQSADLNLRNQSHSCCIGENPIIPWHFQTEETILTKTNKVYGPITVS</sequence>
<reference evidence="1 2" key="1">
    <citation type="submission" date="2021-06" db="EMBL/GenBank/DDBJ databases">
        <authorList>
            <person name="Palmer J.M."/>
        </authorList>
    </citation>
    <scope>NUCLEOTIDE SEQUENCE [LARGE SCALE GENOMIC DNA]</scope>
    <source>
        <strain evidence="1 2">AS_MEX2019</strain>
        <tissue evidence="1">Muscle</tissue>
    </source>
</reference>
<name>A0ABV0YIF1_9TELE</name>
<proteinExistence type="predicted"/>
<gene>
    <name evidence="1" type="ORF">AMECASPLE_034413</name>
</gene>
<keyword evidence="2" id="KW-1185">Reference proteome</keyword>
<protein>
    <submittedName>
        <fullName evidence="1">Uncharacterized protein</fullName>
    </submittedName>
</protein>
<dbReference type="Proteomes" id="UP001469553">
    <property type="component" value="Unassembled WGS sequence"/>
</dbReference>
<comment type="caution">
    <text evidence="1">The sequence shown here is derived from an EMBL/GenBank/DDBJ whole genome shotgun (WGS) entry which is preliminary data.</text>
</comment>